<feature type="transmembrane region" description="Helical" evidence="6">
    <location>
        <begin position="228"/>
        <end position="246"/>
    </location>
</feature>
<comment type="subcellular location">
    <subcellularLocation>
        <location evidence="1">Cell membrane</location>
        <topology evidence="1">Multi-pass membrane protein</topology>
    </subcellularLocation>
</comment>
<name>A0ABQ4QTP2_9HYPH</name>
<dbReference type="EMBL" id="BPQH01000004">
    <property type="protein sequence ID" value="GJD48698.1"/>
    <property type="molecule type" value="Genomic_DNA"/>
</dbReference>
<keyword evidence="8" id="KW-1185">Reference proteome</keyword>
<proteinExistence type="predicted"/>
<feature type="transmembrane region" description="Helical" evidence="6">
    <location>
        <begin position="7"/>
        <end position="26"/>
    </location>
</feature>
<keyword evidence="3 6" id="KW-0812">Transmembrane</keyword>
<evidence type="ECO:0000256" key="3">
    <source>
        <dbReference type="ARBA" id="ARBA00022692"/>
    </source>
</evidence>
<feature type="transmembrane region" description="Helical" evidence="6">
    <location>
        <begin position="139"/>
        <end position="159"/>
    </location>
</feature>
<keyword evidence="5 6" id="KW-0472">Membrane</keyword>
<accession>A0ABQ4QTP2</accession>
<feature type="transmembrane region" description="Helical" evidence="6">
    <location>
        <begin position="74"/>
        <end position="100"/>
    </location>
</feature>
<comment type="caution">
    <text evidence="7">The sequence shown here is derived from an EMBL/GenBank/DDBJ whole genome shotgun (WGS) entry which is preliminary data.</text>
</comment>
<feature type="transmembrane region" description="Helical" evidence="6">
    <location>
        <begin position="287"/>
        <end position="309"/>
    </location>
</feature>
<evidence type="ECO:0000256" key="2">
    <source>
        <dbReference type="ARBA" id="ARBA00022475"/>
    </source>
</evidence>
<feature type="transmembrane region" description="Helical" evidence="6">
    <location>
        <begin position="32"/>
        <end position="53"/>
    </location>
</feature>
<dbReference type="PANTHER" id="PTHR30250:SF11">
    <property type="entry name" value="O-ANTIGEN TRANSPORTER-RELATED"/>
    <property type="match status" value="1"/>
</dbReference>
<sequence>MAVIAAFVVNAVLNFALGLLIAQLLGPSDFGRFALGTAGAVVLNTLLFEWLRLSATRFYSARVREEEPWIRLMLGRAYAFVALGLAGAALLCLSGAGLLAPDAGDQVRLAAAAAATAVGIGLFDYHAALARARFVGGAYLRLVLAKNAIALVLMSGTAWLVPQPAWVMVAGGLSQLLAVLAVRRVLADAPAAAGRRRRAETLRLFLAYGLPLIAANVLYQLMPFANRAAIAAAADFAVSGYFSLAADMGARVFSTLGAALDLLLFQIAVQAEELHGRAAAEDQVGRNLAVVATVLLPCAAGFWVVAPAIEAIVVPAAFRGHFAQYTLLLLPGLLALALMNFALNPIFQIRRRTLPVIAAALIGAGANALGILVLTRPLGAPGIAAAQSVGFVAALSFLALRALTGRERLRLPLRDLAAATAAAAVMTAALLPLRGLAPWLALPACVAGGGLIYGALVWRFDIAGLRGVVEARLRRALPAR</sequence>
<feature type="transmembrane region" description="Helical" evidence="6">
    <location>
        <begin position="106"/>
        <end position="127"/>
    </location>
</feature>
<reference evidence="7" key="2">
    <citation type="submission" date="2021-08" db="EMBL/GenBank/DDBJ databases">
        <authorList>
            <person name="Tani A."/>
            <person name="Ola A."/>
            <person name="Ogura Y."/>
            <person name="Katsura K."/>
            <person name="Hayashi T."/>
        </authorList>
    </citation>
    <scope>NUCLEOTIDE SEQUENCE</scope>
    <source>
        <strain evidence="7">KCTC 52305</strain>
    </source>
</reference>
<dbReference type="RefSeq" id="WP_128560983.1">
    <property type="nucleotide sequence ID" value="NZ_BPQH01000004.1"/>
</dbReference>
<evidence type="ECO:0000256" key="1">
    <source>
        <dbReference type="ARBA" id="ARBA00004651"/>
    </source>
</evidence>
<keyword evidence="4 6" id="KW-1133">Transmembrane helix</keyword>
<organism evidence="7 8">
    <name type="scientific">Methylobacterium crusticola</name>
    <dbReference type="NCBI Taxonomy" id="1697972"/>
    <lineage>
        <taxon>Bacteria</taxon>
        <taxon>Pseudomonadati</taxon>
        <taxon>Pseudomonadota</taxon>
        <taxon>Alphaproteobacteria</taxon>
        <taxon>Hyphomicrobiales</taxon>
        <taxon>Methylobacteriaceae</taxon>
        <taxon>Methylobacterium</taxon>
    </lineage>
</organism>
<evidence type="ECO:0000313" key="8">
    <source>
        <dbReference type="Proteomes" id="UP001055167"/>
    </source>
</evidence>
<evidence type="ECO:0008006" key="9">
    <source>
        <dbReference type="Google" id="ProtNLM"/>
    </source>
</evidence>
<evidence type="ECO:0000313" key="7">
    <source>
        <dbReference type="EMBL" id="GJD48698.1"/>
    </source>
</evidence>
<protein>
    <recommendedName>
        <fullName evidence="9">Lipopolysaccharide biosynthesis protein</fullName>
    </recommendedName>
</protein>
<reference evidence="7" key="1">
    <citation type="journal article" date="2021" name="Front. Microbiol.">
        <title>Comprehensive Comparative Genomics and Phenotyping of Methylobacterium Species.</title>
        <authorList>
            <person name="Alessa O."/>
            <person name="Ogura Y."/>
            <person name="Fujitani Y."/>
            <person name="Takami H."/>
            <person name="Hayashi T."/>
            <person name="Sahin N."/>
            <person name="Tani A."/>
        </authorList>
    </citation>
    <scope>NUCLEOTIDE SEQUENCE</scope>
    <source>
        <strain evidence="7">KCTC 52305</strain>
    </source>
</reference>
<feature type="transmembrane region" description="Helical" evidence="6">
    <location>
        <begin position="321"/>
        <end position="342"/>
    </location>
</feature>
<keyword evidence="2" id="KW-1003">Cell membrane</keyword>
<dbReference type="PANTHER" id="PTHR30250">
    <property type="entry name" value="PST FAMILY PREDICTED COLANIC ACID TRANSPORTER"/>
    <property type="match status" value="1"/>
</dbReference>
<evidence type="ECO:0000256" key="4">
    <source>
        <dbReference type="ARBA" id="ARBA00022989"/>
    </source>
</evidence>
<dbReference type="InterPro" id="IPR050833">
    <property type="entry name" value="Poly_Biosynth_Transport"/>
</dbReference>
<feature type="transmembrane region" description="Helical" evidence="6">
    <location>
        <begin position="165"/>
        <end position="182"/>
    </location>
</feature>
<feature type="transmembrane region" description="Helical" evidence="6">
    <location>
        <begin position="380"/>
        <end position="404"/>
    </location>
</feature>
<evidence type="ECO:0000256" key="6">
    <source>
        <dbReference type="SAM" id="Phobius"/>
    </source>
</evidence>
<evidence type="ECO:0000256" key="5">
    <source>
        <dbReference type="ARBA" id="ARBA00023136"/>
    </source>
</evidence>
<feature type="transmembrane region" description="Helical" evidence="6">
    <location>
        <begin position="416"/>
        <end position="433"/>
    </location>
</feature>
<feature type="transmembrane region" description="Helical" evidence="6">
    <location>
        <begin position="202"/>
        <end position="222"/>
    </location>
</feature>
<feature type="transmembrane region" description="Helical" evidence="6">
    <location>
        <begin position="354"/>
        <end position="374"/>
    </location>
</feature>
<gene>
    <name evidence="7" type="ORF">OPKNFCMD_1421</name>
</gene>
<dbReference type="Proteomes" id="UP001055167">
    <property type="component" value="Unassembled WGS sequence"/>
</dbReference>
<feature type="transmembrane region" description="Helical" evidence="6">
    <location>
        <begin position="439"/>
        <end position="458"/>
    </location>
</feature>